<evidence type="ECO:0000256" key="1">
    <source>
        <dbReference type="SAM" id="Phobius"/>
    </source>
</evidence>
<evidence type="ECO:0000313" key="4">
    <source>
        <dbReference type="Proteomes" id="UP000183788"/>
    </source>
</evidence>
<dbReference type="STRING" id="1004.SAMN05661012_00490"/>
<gene>
    <name evidence="2" type="ORF">SAMN05661012_00490</name>
    <name evidence="3" type="ORF">SR876_33160</name>
</gene>
<dbReference type="RefSeq" id="WP_083571318.1">
    <property type="nucleotide sequence ID" value="NZ_CBHWAX010000028.1"/>
</dbReference>
<reference evidence="3 5" key="2">
    <citation type="submission" date="2023-11" db="EMBL/GenBank/DDBJ databases">
        <title>MicrobeMod: A computational toolkit for identifying prokaryotic methylation and restriction-modification with nanopore sequencing.</title>
        <authorList>
            <person name="Crits-Christoph A."/>
            <person name="Kang S.C."/>
            <person name="Lee H."/>
            <person name="Ostrov N."/>
        </authorList>
    </citation>
    <scope>NUCLEOTIDE SEQUENCE [LARGE SCALE GENOMIC DNA]</scope>
    <source>
        <strain evidence="3 5">ATCC 23090</strain>
    </source>
</reference>
<dbReference type="Proteomes" id="UP001326715">
    <property type="component" value="Chromosome"/>
</dbReference>
<dbReference type="EMBL" id="FPIZ01000001">
    <property type="protein sequence ID" value="SFW18808.1"/>
    <property type="molecule type" value="Genomic_DNA"/>
</dbReference>
<sequence length="135" mass="14669">MKTQSIWGIKSVSFWAVLVIAAGIIFIGTRFLIYPQAGAAGYGIPFAAPQDTAYGKIKGIRDIFSGLALLPLLFMRMRKVVAWVFTAAIVIPAVDFLIILSYNGSKDTAHLMIHGITALVMVITSILLFIKPAKN</sequence>
<feature type="transmembrane region" description="Helical" evidence="1">
    <location>
        <begin position="108"/>
        <end position="130"/>
    </location>
</feature>
<dbReference type="EMBL" id="CP140154">
    <property type="protein sequence ID" value="WQG89783.1"/>
    <property type="molecule type" value="Genomic_DNA"/>
</dbReference>
<evidence type="ECO:0000313" key="2">
    <source>
        <dbReference type="EMBL" id="SFW18808.1"/>
    </source>
</evidence>
<keyword evidence="1" id="KW-0812">Transmembrane</keyword>
<name>A0A1K1M6N6_9BACT</name>
<dbReference type="AlphaFoldDB" id="A0A1K1M6N6"/>
<dbReference type="OrthoDB" id="2968810at2"/>
<evidence type="ECO:0000313" key="3">
    <source>
        <dbReference type="EMBL" id="WQG89783.1"/>
    </source>
</evidence>
<evidence type="ECO:0000313" key="5">
    <source>
        <dbReference type="Proteomes" id="UP001326715"/>
    </source>
</evidence>
<accession>A0A1K1M6N6</accession>
<dbReference type="InterPro" id="IPR025363">
    <property type="entry name" value="DUF4267"/>
</dbReference>
<keyword evidence="1" id="KW-1133">Transmembrane helix</keyword>
<organism evidence="2 4">
    <name type="scientific">Chitinophaga sancti</name>
    <dbReference type="NCBI Taxonomy" id="1004"/>
    <lineage>
        <taxon>Bacteria</taxon>
        <taxon>Pseudomonadati</taxon>
        <taxon>Bacteroidota</taxon>
        <taxon>Chitinophagia</taxon>
        <taxon>Chitinophagales</taxon>
        <taxon>Chitinophagaceae</taxon>
        <taxon>Chitinophaga</taxon>
    </lineage>
</organism>
<protein>
    <submittedName>
        <fullName evidence="3">DUF4267 domain-containing protein</fullName>
    </submittedName>
</protein>
<dbReference type="Pfam" id="PF14087">
    <property type="entry name" value="DUF4267"/>
    <property type="match status" value="1"/>
</dbReference>
<keyword evidence="5" id="KW-1185">Reference proteome</keyword>
<feature type="transmembrane region" description="Helical" evidence="1">
    <location>
        <begin position="80"/>
        <end position="102"/>
    </location>
</feature>
<reference evidence="2 4" key="1">
    <citation type="submission" date="2016-11" db="EMBL/GenBank/DDBJ databases">
        <authorList>
            <person name="Jaros S."/>
            <person name="Januszkiewicz K."/>
            <person name="Wedrychowicz H."/>
        </authorList>
    </citation>
    <scope>NUCLEOTIDE SEQUENCE [LARGE SCALE GENOMIC DNA]</scope>
    <source>
        <strain evidence="2 4">DSM 784</strain>
    </source>
</reference>
<keyword evidence="1" id="KW-0472">Membrane</keyword>
<dbReference type="Proteomes" id="UP000183788">
    <property type="component" value="Unassembled WGS sequence"/>
</dbReference>
<proteinExistence type="predicted"/>
<feature type="transmembrane region" description="Helical" evidence="1">
    <location>
        <begin position="12"/>
        <end position="33"/>
    </location>
</feature>